<feature type="region of interest" description="Disordered" evidence="1">
    <location>
        <begin position="1264"/>
        <end position="1306"/>
    </location>
</feature>
<evidence type="ECO:0000256" key="1">
    <source>
        <dbReference type="SAM" id="MobiDB-lite"/>
    </source>
</evidence>
<dbReference type="InterPro" id="IPR013103">
    <property type="entry name" value="RVT_2"/>
</dbReference>
<dbReference type="Pfam" id="PF07727">
    <property type="entry name" value="RVT_2"/>
    <property type="match status" value="1"/>
</dbReference>
<organism evidence="3">
    <name type="scientific">Tanacetum cinerariifolium</name>
    <name type="common">Dalmatian daisy</name>
    <name type="synonym">Chrysanthemum cinerariifolium</name>
    <dbReference type="NCBI Taxonomy" id="118510"/>
    <lineage>
        <taxon>Eukaryota</taxon>
        <taxon>Viridiplantae</taxon>
        <taxon>Streptophyta</taxon>
        <taxon>Embryophyta</taxon>
        <taxon>Tracheophyta</taxon>
        <taxon>Spermatophyta</taxon>
        <taxon>Magnoliopsida</taxon>
        <taxon>eudicotyledons</taxon>
        <taxon>Gunneridae</taxon>
        <taxon>Pentapetalae</taxon>
        <taxon>asterids</taxon>
        <taxon>campanulids</taxon>
        <taxon>Asterales</taxon>
        <taxon>Asteraceae</taxon>
        <taxon>Asteroideae</taxon>
        <taxon>Anthemideae</taxon>
        <taxon>Anthemidinae</taxon>
        <taxon>Tanacetum</taxon>
    </lineage>
</organism>
<accession>A0A6L2M7K2</accession>
<feature type="domain" description="Reverse transcriptase Ty1/copia-type" evidence="2">
    <location>
        <begin position="765"/>
        <end position="863"/>
    </location>
</feature>
<reference evidence="3" key="1">
    <citation type="journal article" date="2019" name="Sci. Rep.">
        <title>Draft genome of Tanacetum cinerariifolium, the natural source of mosquito coil.</title>
        <authorList>
            <person name="Yamashiro T."/>
            <person name="Shiraishi A."/>
            <person name="Satake H."/>
            <person name="Nakayama K."/>
        </authorList>
    </citation>
    <scope>NUCLEOTIDE SEQUENCE</scope>
</reference>
<sequence length="1539" mass="176825">MDSMIPLRQKNTLVEYMILFDANNRPPMLDKDLVTRTKKYAELSVVEKIQPGCDMKATNIILQARPEPNIPLRANLGVLHIYSLVNHHRVAKDLYERVQLLMQGTSLTKQERECKLYDAFDKLTHIKRESLYKYYLRFTQLIGDMNIYNMKMEQFQVNTMFLNSLSLEWSKFVTDVKLVKDLHTTNFDQLHAYLEQHELHANEVRLLPEHNQDPLAFVVNQQMTPSHFNTYQSSHNNSQLQQSFSPSQCFAVLIFSLRDDPNACLNKAMTFLTVVASSSNATSSEGNNVSGKTRVVKCYNCQATLAEAREAGQILDEEQLAFLADPGVLNGQAIQTIIPNNAGFQTEDLDAYDSDCDDISNAKAVLMANISNYGSNVISKKAQRIKPTLYDGIVVSTKHVAMPVIDDDETLILEEESQSKMFEKERNLEAIKQKISNKPIDYVKLNKLYEDFGKRFVPQQELSADEAFWYHMLNLSTKSSDALPVKIEALKELSKVSLVLKLHLANFDKVVKIRTAPNARTEDEWEIKHTKAVFNNEIILFLKSLKDIFNMFDIDLLNEIIEKDESCDNQNALEIPDILKIMSLKLVYKKKTLPFTRVRTKEQSDYLIDKMNLKSAKNEDLKAQIQDKFFVITSLKNDLRKLKRKEIVDIPAQTPSANTIVPGIFKLDLDPLAPKLLRIREAHIDYLKYDLEQADILRRIVKQAKAKKPLDNTLDFTSCYTQNRSLIRLRYNKTPYEIIQDKKPDLSFFHVFGALCYPTNDNDGLVAQGFRQEDGIDFEESFAPVARIEAIRIFIENAAHKNMTIFQMDVKTGFLYGKLKEEVYVSQPEGFVDQDNPSHVYKLKKAFYGLKQAPRARNMNTTQAQQKSLDDALVAPVDCLEFEKCNMRLKTDIKPKEATFQVVLDVLALTPFYRAFLITADSDDERMKFDRDEIPDPNLTNIHHKENIDEEEDEVTKELYDDVNVNLGNEDTKMINANQGTSEQLNAAQLSGFKQEEEDVHVTLTSVLDTQKTEGPTQSSSISSDFTSKLLNLDNPSPADNEIVSLMDTTAHHATAIPKITSSFITPTPPPLSFFNPLSVTNLEKDLSGIKQVDQYAQALSSISVIVDRYMDNKLKETIRKAIKAHNFDCREEDQAEKREYIELVDSTVRIIIKEEVNAQLPHILPQTISDVVTLVIDKNVNKSLELVVLTRSLSQPQSSYEAAATLFEFELTKILIDKMEKNKSFDVADYKRELYDALVKSYNTDKDIFESYGEVFLLKRSRDKRDKDRDPSANQTEGQKKEINKSAHVEEPSHTVEDSGKQQDQEFVTRYNDEQPDDKETWISQVACAEEPPTSFDEINDTSFDFSVFVINWLKIPNLTQEILVGSACNLLKGTCKSIAELEYHLKECSKATTERLDRHNPKNKPYPFDLRKPLPLIQDHRGRQIIPKSPMQLKYDQHAYFGTSHWCPKRQSFYGYASKLTLSKDVYSRRRIIVVTILKIMKKYDYGHLEEIEVRRDDQQLYTFKECDFKRLHLQDIKDMLLLLVQQKLTNLTIDER</sequence>
<evidence type="ECO:0000313" key="3">
    <source>
        <dbReference type="EMBL" id="GEU68295.1"/>
    </source>
</evidence>
<feature type="compositionally biased region" description="Basic and acidic residues" evidence="1">
    <location>
        <begin position="1279"/>
        <end position="1305"/>
    </location>
</feature>
<name>A0A6L2M7K2_TANCI</name>
<dbReference type="EMBL" id="BKCJ010005722">
    <property type="protein sequence ID" value="GEU68295.1"/>
    <property type="molecule type" value="Genomic_DNA"/>
</dbReference>
<evidence type="ECO:0000259" key="2">
    <source>
        <dbReference type="Pfam" id="PF07727"/>
    </source>
</evidence>
<proteinExistence type="predicted"/>
<protein>
    <submittedName>
        <fullName evidence="3">Retrovirus-related Pol polyprotein from transposon TNT 1-94</fullName>
    </submittedName>
</protein>
<comment type="caution">
    <text evidence="3">The sequence shown here is derived from an EMBL/GenBank/DDBJ whole genome shotgun (WGS) entry which is preliminary data.</text>
</comment>
<gene>
    <name evidence="3" type="ORF">Tci_040273</name>
</gene>